<proteinExistence type="predicted"/>
<dbReference type="Proteomes" id="UP000276133">
    <property type="component" value="Unassembled WGS sequence"/>
</dbReference>
<comment type="caution">
    <text evidence="2">The sequence shown here is derived from an EMBL/GenBank/DDBJ whole genome shotgun (WGS) entry which is preliminary data.</text>
</comment>
<evidence type="ECO:0000313" key="2">
    <source>
        <dbReference type="EMBL" id="RNA33594.1"/>
    </source>
</evidence>
<keyword evidence="1" id="KW-0472">Membrane</keyword>
<gene>
    <name evidence="2" type="ORF">BpHYR1_051968</name>
</gene>
<dbReference type="EMBL" id="REGN01001613">
    <property type="protein sequence ID" value="RNA33594.1"/>
    <property type="molecule type" value="Genomic_DNA"/>
</dbReference>
<name>A0A3M7SCQ0_BRAPC</name>
<organism evidence="2 3">
    <name type="scientific">Brachionus plicatilis</name>
    <name type="common">Marine rotifer</name>
    <name type="synonym">Brachionus muelleri</name>
    <dbReference type="NCBI Taxonomy" id="10195"/>
    <lineage>
        <taxon>Eukaryota</taxon>
        <taxon>Metazoa</taxon>
        <taxon>Spiralia</taxon>
        <taxon>Gnathifera</taxon>
        <taxon>Rotifera</taxon>
        <taxon>Eurotatoria</taxon>
        <taxon>Monogononta</taxon>
        <taxon>Pseudotrocha</taxon>
        <taxon>Ploima</taxon>
        <taxon>Brachionidae</taxon>
        <taxon>Brachionus</taxon>
    </lineage>
</organism>
<reference evidence="2 3" key="1">
    <citation type="journal article" date="2018" name="Sci. Rep.">
        <title>Genomic signatures of local adaptation to the degree of environmental predictability in rotifers.</title>
        <authorList>
            <person name="Franch-Gras L."/>
            <person name="Hahn C."/>
            <person name="Garcia-Roger E.M."/>
            <person name="Carmona M.J."/>
            <person name="Serra M."/>
            <person name="Gomez A."/>
        </authorList>
    </citation>
    <scope>NUCLEOTIDE SEQUENCE [LARGE SCALE GENOMIC DNA]</scope>
    <source>
        <strain evidence="2">HYR1</strain>
    </source>
</reference>
<dbReference type="AlphaFoldDB" id="A0A3M7SCQ0"/>
<sequence>MFAKSRSNKIIIYRFTVVHVALHLAGVRVASINYKQSFEELLCTTNIKSPIKHLDSLKQVG</sequence>
<evidence type="ECO:0000256" key="1">
    <source>
        <dbReference type="SAM" id="Phobius"/>
    </source>
</evidence>
<evidence type="ECO:0000313" key="3">
    <source>
        <dbReference type="Proteomes" id="UP000276133"/>
    </source>
</evidence>
<keyword evidence="3" id="KW-1185">Reference proteome</keyword>
<accession>A0A3M7SCQ0</accession>
<keyword evidence="1" id="KW-1133">Transmembrane helix</keyword>
<feature type="transmembrane region" description="Helical" evidence="1">
    <location>
        <begin position="12"/>
        <end position="32"/>
    </location>
</feature>
<protein>
    <submittedName>
        <fullName evidence="2">Uncharacterized protein</fullName>
    </submittedName>
</protein>
<keyword evidence="1" id="KW-0812">Transmembrane</keyword>